<feature type="signal peptide" evidence="1">
    <location>
        <begin position="1"/>
        <end position="25"/>
    </location>
</feature>
<proteinExistence type="predicted"/>
<reference evidence="2" key="1">
    <citation type="journal article" date="2011" name="PLoS Biol.">
        <title>Gene gain and loss during evolution of obligate parasitism in the white rust pathogen of Arabidopsis thaliana.</title>
        <authorList>
            <person name="Kemen E."/>
            <person name="Gardiner A."/>
            <person name="Schultz-Larsen T."/>
            <person name="Kemen A.C."/>
            <person name="Balmuth A.L."/>
            <person name="Robert-Seilaniantz A."/>
            <person name="Bailey K."/>
            <person name="Holub E."/>
            <person name="Studholme D.J."/>
            <person name="Maclean D."/>
            <person name="Jones J.D."/>
        </authorList>
    </citation>
    <scope>NUCLEOTIDE SEQUENCE</scope>
</reference>
<gene>
    <name evidence="2" type="primary">AlNc14C390G11278</name>
    <name evidence="3" type="synonym">AlNc14C426G11561</name>
    <name evidence="2" type="ORF">ALNC14_127170</name>
    <name evidence="3" type="ORF">ALNC14_130230</name>
</gene>
<name>F0WYL4_9STRA</name>
<protein>
    <submittedName>
        <fullName evidence="2">SSP7</fullName>
    </submittedName>
</protein>
<keyword evidence="1" id="KW-0732">Signal</keyword>
<dbReference type="AlphaFoldDB" id="F0WYL4"/>
<dbReference type="EMBL" id="FR824433">
    <property type="protein sequence ID" value="CCA26573.1"/>
    <property type="molecule type" value="Genomic_DNA"/>
</dbReference>
<dbReference type="HOGENOM" id="CLU_1838873_0_0_1"/>
<dbReference type="EMBL" id="FR824469">
    <property type="protein sequence ID" value="CCA26879.1"/>
    <property type="molecule type" value="Genomic_DNA"/>
</dbReference>
<evidence type="ECO:0000313" key="3">
    <source>
        <dbReference type="EMBL" id="CCA26879.1"/>
    </source>
</evidence>
<evidence type="ECO:0000313" key="2">
    <source>
        <dbReference type="EMBL" id="CCA26573.1"/>
    </source>
</evidence>
<feature type="chain" id="PRO_5007655370" evidence="1">
    <location>
        <begin position="26"/>
        <end position="140"/>
    </location>
</feature>
<reference evidence="2" key="2">
    <citation type="submission" date="2011-02" db="EMBL/GenBank/DDBJ databases">
        <authorList>
            <person name="MacLean D."/>
        </authorList>
    </citation>
    <scope>NUCLEOTIDE SEQUENCE</scope>
</reference>
<sequence>MKYPLAILSLSNVFAPSMSLGPCDAAQTCVMQASCVSCVSSYPGCEGVCGSSMISNGISNFGNGAMYPNNVPYGAQNGMPYGAQNGIPYGAQNAISYGGNGYNQYPNNVRTTPIRYNAASAANICITSIALILGMTAYIV</sequence>
<accession>F0WYL4</accession>
<organism evidence="2">
    <name type="scientific">Albugo laibachii Nc14</name>
    <dbReference type="NCBI Taxonomy" id="890382"/>
    <lineage>
        <taxon>Eukaryota</taxon>
        <taxon>Sar</taxon>
        <taxon>Stramenopiles</taxon>
        <taxon>Oomycota</taxon>
        <taxon>Peronosporomycetes</taxon>
        <taxon>Albuginales</taxon>
        <taxon>Albuginaceae</taxon>
        <taxon>Albugo</taxon>
    </lineage>
</organism>
<evidence type="ECO:0000256" key="1">
    <source>
        <dbReference type="SAM" id="SignalP"/>
    </source>
</evidence>